<dbReference type="Gene3D" id="2.60.40.150">
    <property type="entry name" value="C2 domain"/>
    <property type="match status" value="1"/>
</dbReference>
<dbReference type="InterPro" id="IPR035892">
    <property type="entry name" value="C2_domain_sf"/>
</dbReference>
<accession>A0A835IB55</accession>
<evidence type="ECO:0000256" key="1">
    <source>
        <dbReference type="ARBA" id="ARBA00010231"/>
    </source>
</evidence>
<dbReference type="GO" id="GO:0004610">
    <property type="term" value="F:phosphoacetylglucosamine mutase activity"/>
    <property type="evidence" value="ECO:0007669"/>
    <property type="project" value="TreeGrafter"/>
</dbReference>
<organism evidence="3 4">
    <name type="scientific">Coptis chinensis</name>
    <dbReference type="NCBI Taxonomy" id="261450"/>
    <lineage>
        <taxon>Eukaryota</taxon>
        <taxon>Viridiplantae</taxon>
        <taxon>Streptophyta</taxon>
        <taxon>Embryophyta</taxon>
        <taxon>Tracheophyta</taxon>
        <taxon>Spermatophyta</taxon>
        <taxon>Magnoliopsida</taxon>
        <taxon>Ranunculales</taxon>
        <taxon>Ranunculaceae</taxon>
        <taxon>Coptidoideae</taxon>
        <taxon>Coptis</taxon>
    </lineage>
</organism>
<dbReference type="PANTHER" id="PTHR45955">
    <property type="entry name" value="PHOSPHOACETYLGLUCOSAMINE MUTASE"/>
    <property type="match status" value="1"/>
</dbReference>
<dbReference type="OrthoDB" id="1928at2759"/>
<dbReference type="InterPro" id="IPR005844">
    <property type="entry name" value="A-D-PHexomutase_a/b/a-I"/>
</dbReference>
<sequence length="176" mass="19699">MITASHNQVSDNGIKIADPTGSMLSQDWEPFADAIANAIEPNDLIQLITEFVKKEDIPIGKIQSAKIYLGRDTRPSGEVLLKAAKQGFPYCSLRLNIPLPTGKHYQELHVSRILTGNGVPAGIKKKKTKILEDNWTPVWDEEFLFPLTVPELALLRIEVHEYDKSEKDDFGNDQMG</sequence>
<dbReference type="Gene3D" id="3.40.120.10">
    <property type="entry name" value="Alpha-D-Glucose-1,6-Bisphosphate, subunit A, domain 3"/>
    <property type="match status" value="1"/>
</dbReference>
<dbReference type="EMBL" id="JADFTS010000003">
    <property type="protein sequence ID" value="KAF9615665.1"/>
    <property type="molecule type" value="Genomic_DNA"/>
</dbReference>
<keyword evidence="4" id="KW-1185">Reference proteome</keyword>
<dbReference type="Proteomes" id="UP000631114">
    <property type="component" value="Unassembled WGS sequence"/>
</dbReference>
<feature type="domain" description="C2" evidence="2">
    <location>
        <begin position="41"/>
        <end position="176"/>
    </location>
</feature>
<dbReference type="InterPro" id="IPR000008">
    <property type="entry name" value="C2_dom"/>
</dbReference>
<evidence type="ECO:0000313" key="3">
    <source>
        <dbReference type="EMBL" id="KAF9615665.1"/>
    </source>
</evidence>
<comment type="caution">
    <text evidence="3">The sequence shown here is derived from an EMBL/GenBank/DDBJ whole genome shotgun (WGS) entry which is preliminary data.</text>
</comment>
<dbReference type="InterPro" id="IPR016055">
    <property type="entry name" value="A-D-PHexomutase_a/b/a-I/II/III"/>
</dbReference>
<dbReference type="PANTHER" id="PTHR45955:SF1">
    <property type="entry name" value="PHOSPHOACETYLGLUCOSAMINE MUTASE"/>
    <property type="match status" value="1"/>
</dbReference>
<proteinExistence type="inferred from homology"/>
<dbReference type="AlphaFoldDB" id="A0A835IB55"/>
<dbReference type="GO" id="GO:0006048">
    <property type="term" value="P:UDP-N-acetylglucosamine biosynthetic process"/>
    <property type="evidence" value="ECO:0007669"/>
    <property type="project" value="TreeGrafter"/>
</dbReference>
<dbReference type="SUPFAM" id="SSF53738">
    <property type="entry name" value="Phosphoglucomutase, first 3 domains"/>
    <property type="match status" value="1"/>
</dbReference>
<name>A0A835IB55_9MAGN</name>
<dbReference type="PROSITE" id="PS50004">
    <property type="entry name" value="C2"/>
    <property type="match status" value="1"/>
</dbReference>
<dbReference type="SUPFAM" id="SSF49562">
    <property type="entry name" value="C2 domain (Calcium/lipid-binding domain, CaLB)"/>
    <property type="match status" value="1"/>
</dbReference>
<dbReference type="GO" id="GO:0005975">
    <property type="term" value="P:carbohydrate metabolic process"/>
    <property type="evidence" value="ECO:0007669"/>
    <property type="project" value="InterPro"/>
</dbReference>
<comment type="similarity">
    <text evidence="1">Belongs to the phosphohexose mutase family.</text>
</comment>
<dbReference type="Pfam" id="PF00168">
    <property type="entry name" value="C2"/>
    <property type="match status" value="1"/>
</dbReference>
<evidence type="ECO:0000259" key="2">
    <source>
        <dbReference type="PROSITE" id="PS50004"/>
    </source>
</evidence>
<gene>
    <name evidence="3" type="ORF">IFM89_025915</name>
</gene>
<evidence type="ECO:0000313" key="4">
    <source>
        <dbReference type="Proteomes" id="UP000631114"/>
    </source>
</evidence>
<protein>
    <recommendedName>
        <fullName evidence="2">C2 domain-containing protein</fullName>
    </recommendedName>
</protein>
<reference evidence="3 4" key="1">
    <citation type="submission" date="2020-10" db="EMBL/GenBank/DDBJ databases">
        <title>The Coptis chinensis genome and diversification of protoberbering-type alkaloids.</title>
        <authorList>
            <person name="Wang B."/>
            <person name="Shu S."/>
            <person name="Song C."/>
            <person name="Liu Y."/>
        </authorList>
    </citation>
    <scope>NUCLEOTIDE SEQUENCE [LARGE SCALE GENOMIC DNA]</scope>
    <source>
        <strain evidence="3">HL-2020</strain>
        <tissue evidence="3">Leaf</tissue>
    </source>
</reference>
<dbReference type="Pfam" id="PF02878">
    <property type="entry name" value="PGM_PMM_I"/>
    <property type="match status" value="1"/>
</dbReference>